<reference evidence="1 2" key="1">
    <citation type="submission" date="2019-03" db="EMBL/GenBank/DDBJ databases">
        <title>First draft genome of Liparis tanakae, snailfish: a comprehensive survey of snailfish specific genes.</title>
        <authorList>
            <person name="Kim W."/>
            <person name="Song I."/>
            <person name="Jeong J.-H."/>
            <person name="Kim D."/>
            <person name="Kim S."/>
            <person name="Ryu S."/>
            <person name="Song J.Y."/>
            <person name="Lee S.K."/>
        </authorList>
    </citation>
    <scope>NUCLEOTIDE SEQUENCE [LARGE SCALE GENOMIC DNA]</scope>
    <source>
        <tissue evidence="1">Muscle</tissue>
    </source>
</reference>
<name>A0A4Z2IFP9_9TELE</name>
<accession>A0A4Z2IFP9</accession>
<dbReference type="Proteomes" id="UP000314294">
    <property type="component" value="Unassembled WGS sequence"/>
</dbReference>
<evidence type="ECO:0000313" key="1">
    <source>
        <dbReference type="EMBL" id="TNN76730.1"/>
    </source>
</evidence>
<organism evidence="1 2">
    <name type="scientific">Liparis tanakae</name>
    <name type="common">Tanaka's snailfish</name>
    <dbReference type="NCBI Taxonomy" id="230148"/>
    <lineage>
        <taxon>Eukaryota</taxon>
        <taxon>Metazoa</taxon>
        <taxon>Chordata</taxon>
        <taxon>Craniata</taxon>
        <taxon>Vertebrata</taxon>
        <taxon>Euteleostomi</taxon>
        <taxon>Actinopterygii</taxon>
        <taxon>Neopterygii</taxon>
        <taxon>Teleostei</taxon>
        <taxon>Neoteleostei</taxon>
        <taxon>Acanthomorphata</taxon>
        <taxon>Eupercaria</taxon>
        <taxon>Perciformes</taxon>
        <taxon>Cottioidei</taxon>
        <taxon>Cottales</taxon>
        <taxon>Liparidae</taxon>
        <taxon>Liparis</taxon>
    </lineage>
</organism>
<protein>
    <submittedName>
        <fullName evidence="1">Uncharacterized protein</fullName>
    </submittedName>
</protein>
<sequence>MTTSRRLCSPRMGFPISAILRASSSSELICPSAPSVVWEGGNKESSPDLAVPDSLRYGRMTVPRAPELRTTVTSMVPTLSLTRTMRSLNVKMPAWSSSRMVTVATRGSIRRPLGAAPTSSLSNIPSASPTRRFYISAKGNRLSPELLGTTTASVSVPQFSMHWLWALSKEMRLQSPRSSSSGASSSVTAVRRALSAACLFRTLPAPIIMRVALMETDGGREEGRRELSDVVGHAARRAVLSPDSAVLGRHHGAPARRELAVYDHLHAALVGCQVSLRLHDDAVALVGAVAFAHVLVEEQAAVSDPGQEYTHREVQQAYVTAWIPFMFASPKERDSSKVESTMTDMSRVHLRRHKPNMWILEALEVMGCRTASVIIYFSELKINTAIISQSFCEHIKYADESWISRHHFDSSELEGSQLPAPFS</sequence>
<dbReference type="AlphaFoldDB" id="A0A4Z2IFP9"/>
<evidence type="ECO:0000313" key="2">
    <source>
        <dbReference type="Proteomes" id="UP000314294"/>
    </source>
</evidence>
<comment type="caution">
    <text evidence="1">The sequence shown here is derived from an EMBL/GenBank/DDBJ whole genome shotgun (WGS) entry which is preliminary data.</text>
</comment>
<gene>
    <name evidence="1" type="ORF">EYF80_012979</name>
</gene>
<dbReference type="EMBL" id="SRLO01000090">
    <property type="protein sequence ID" value="TNN76730.1"/>
    <property type="molecule type" value="Genomic_DNA"/>
</dbReference>
<proteinExistence type="predicted"/>
<keyword evidence="2" id="KW-1185">Reference proteome</keyword>